<evidence type="ECO:0000259" key="2">
    <source>
        <dbReference type="Pfam" id="PF02517"/>
    </source>
</evidence>
<keyword evidence="1" id="KW-0812">Transmembrane</keyword>
<proteinExistence type="predicted"/>
<keyword evidence="1" id="KW-0472">Membrane</keyword>
<dbReference type="GO" id="GO:0080120">
    <property type="term" value="P:CAAX-box protein maturation"/>
    <property type="evidence" value="ECO:0007669"/>
    <property type="project" value="UniProtKB-ARBA"/>
</dbReference>
<evidence type="ECO:0000313" key="3">
    <source>
        <dbReference type="EMBL" id="SHE95800.1"/>
    </source>
</evidence>
<name>A0A1M4XQV8_9BACT</name>
<gene>
    <name evidence="3" type="ORF">SAMN05444008_1042</name>
</gene>
<dbReference type="GO" id="GO:0004175">
    <property type="term" value="F:endopeptidase activity"/>
    <property type="evidence" value="ECO:0007669"/>
    <property type="project" value="UniProtKB-ARBA"/>
</dbReference>
<keyword evidence="1" id="KW-1133">Transmembrane helix</keyword>
<evidence type="ECO:0000256" key="1">
    <source>
        <dbReference type="SAM" id="Phobius"/>
    </source>
</evidence>
<feature type="transmembrane region" description="Helical" evidence="1">
    <location>
        <begin position="196"/>
        <end position="218"/>
    </location>
</feature>
<reference evidence="3 4" key="1">
    <citation type="submission" date="2016-11" db="EMBL/GenBank/DDBJ databases">
        <authorList>
            <person name="Jaros S."/>
            <person name="Januszkiewicz K."/>
            <person name="Wedrychowicz H."/>
        </authorList>
    </citation>
    <scope>NUCLEOTIDE SEQUENCE [LARGE SCALE GENOMIC DNA]</scope>
    <source>
        <strain evidence="3 4">DSM 26897</strain>
    </source>
</reference>
<dbReference type="OrthoDB" id="5525190at2"/>
<dbReference type="AlphaFoldDB" id="A0A1M4XQV8"/>
<dbReference type="InterPro" id="IPR003675">
    <property type="entry name" value="Rce1/LyrA-like_dom"/>
</dbReference>
<dbReference type="Proteomes" id="UP000184368">
    <property type="component" value="Unassembled WGS sequence"/>
</dbReference>
<dbReference type="Pfam" id="PF02517">
    <property type="entry name" value="Rce1-like"/>
    <property type="match status" value="1"/>
</dbReference>
<feature type="transmembrane region" description="Helical" evidence="1">
    <location>
        <begin position="158"/>
        <end position="176"/>
    </location>
</feature>
<feature type="transmembrane region" description="Helical" evidence="1">
    <location>
        <begin position="267"/>
        <end position="288"/>
    </location>
</feature>
<feature type="transmembrane region" description="Helical" evidence="1">
    <location>
        <begin position="12"/>
        <end position="33"/>
    </location>
</feature>
<feature type="transmembrane region" description="Helical" evidence="1">
    <location>
        <begin position="119"/>
        <end position="138"/>
    </location>
</feature>
<dbReference type="EMBL" id="FQUO01000004">
    <property type="protein sequence ID" value="SHE95800.1"/>
    <property type="molecule type" value="Genomic_DNA"/>
</dbReference>
<keyword evidence="4" id="KW-1185">Reference proteome</keyword>
<protein>
    <recommendedName>
        <fullName evidence="2">CAAX prenyl protease 2/Lysostaphin resistance protein A-like domain-containing protein</fullName>
    </recommendedName>
</protein>
<feature type="domain" description="CAAX prenyl protease 2/Lysostaphin resistance protein A-like" evidence="2">
    <location>
        <begin position="210"/>
        <end position="285"/>
    </location>
</feature>
<feature type="transmembrane region" description="Helical" evidence="1">
    <location>
        <begin position="225"/>
        <end position="247"/>
    </location>
</feature>
<evidence type="ECO:0000313" key="4">
    <source>
        <dbReference type="Proteomes" id="UP000184368"/>
    </source>
</evidence>
<feature type="transmembrane region" description="Helical" evidence="1">
    <location>
        <begin position="82"/>
        <end position="99"/>
    </location>
</feature>
<accession>A0A1M4XQV8</accession>
<dbReference type="RefSeq" id="WP_073041029.1">
    <property type="nucleotide sequence ID" value="NZ_FQUO01000004.1"/>
</dbReference>
<organism evidence="3 4">
    <name type="scientific">Cnuella takakiae</name>
    <dbReference type="NCBI Taxonomy" id="1302690"/>
    <lineage>
        <taxon>Bacteria</taxon>
        <taxon>Pseudomonadati</taxon>
        <taxon>Bacteroidota</taxon>
        <taxon>Chitinophagia</taxon>
        <taxon>Chitinophagales</taxon>
        <taxon>Chitinophagaceae</taxon>
        <taxon>Cnuella</taxon>
    </lineage>
</organism>
<dbReference type="STRING" id="1302690.BUE76_14195"/>
<sequence length="300" mass="34336">MKAILGYIRAYLVQANWPVHLLTLALLAMLVLINYRWGLNQWLYQHSLPGQMAGWFCLLLISLGVPYLLYRWLEPRSYHRHATFAGLLLAAPLLFAWKMTWPIHPFSNQPHSLFWNQVIYFPAKVLGICLALWVVWLLAGKDERWMGLRTPSTSMQTYWLMLLVMVPLVMLAATQPDFQTVYPKLQHAFPKGSTANWYQVLLFELAYGSDFITIELFFRGFLVIYFARWAGAQAILPMAAFYCVIHFGKPLGECISSFFGGMLLGIVSYRTQSIWGGLVVHLGIAWLMEGAPGLIKPLLF</sequence>
<feature type="transmembrane region" description="Helical" evidence="1">
    <location>
        <begin position="53"/>
        <end position="70"/>
    </location>
</feature>